<evidence type="ECO:0000256" key="2">
    <source>
        <dbReference type="ARBA" id="ARBA00023002"/>
    </source>
</evidence>
<dbReference type="InterPro" id="IPR036291">
    <property type="entry name" value="NAD(P)-bd_dom_sf"/>
</dbReference>
<dbReference type="PANTHER" id="PTHR44196">
    <property type="entry name" value="DEHYDROGENASE/REDUCTASE SDR FAMILY MEMBER 7B"/>
    <property type="match status" value="1"/>
</dbReference>
<evidence type="ECO:0000313" key="3">
    <source>
        <dbReference type="EMBL" id="TQL17879.1"/>
    </source>
</evidence>
<dbReference type="Gene3D" id="3.40.50.720">
    <property type="entry name" value="NAD(P)-binding Rossmann-like Domain"/>
    <property type="match status" value="1"/>
</dbReference>
<dbReference type="SUPFAM" id="SSF51735">
    <property type="entry name" value="NAD(P)-binding Rossmann-fold domains"/>
    <property type="match status" value="1"/>
</dbReference>
<dbReference type="AlphaFoldDB" id="A0A542W304"/>
<dbReference type="InterPro" id="IPR002347">
    <property type="entry name" value="SDR_fam"/>
</dbReference>
<dbReference type="Pfam" id="PF00106">
    <property type="entry name" value="adh_short"/>
    <property type="match status" value="1"/>
</dbReference>
<comment type="similarity">
    <text evidence="1">Belongs to the short-chain dehydrogenases/reductases (SDR) family.</text>
</comment>
<name>A0A542W304_ZYMMB</name>
<dbReference type="CDD" id="cd05233">
    <property type="entry name" value="SDR_c"/>
    <property type="match status" value="1"/>
</dbReference>
<dbReference type="GO" id="GO:0016020">
    <property type="term" value="C:membrane"/>
    <property type="evidence" value="ECO:0007669"/>
    <property type="project" value="TreeGrafter"/>
</dbReference>
<proteinExistence type="inferred from homology"/>
<sequence>MKNPPLADQIALVTGASRGIGAATAKALAAAGAHVVLVARTATDLDKVEEQIYEKGGSATIAPMDITNSGSCHHLVAAISGRWKALDIMVMAAARYEAQPSIVTISPALQQMMAVNVLAQQNLLSCFDPLLQKSHLAHVVGLTLPKSKAPFPYNGSYYASKMAMEAILLAYGAENAERDTVKVALAELEAVATEGRKRAFPDENKDLLRSPAEVAEAIVAMIIQDYANGWQGKL</sequence>
<dbReference type="OrthoDB" id="9790785at2"/>
<dbReference type="PANTHER" id="PTHR44196:SF1">
    <property type="entry name" value="DEHYDROGENASE_REDUCTASE SDR FAMILY MEMBER 7B"/>
    <property type="match status" value="1"/>
</dbReference>
<dbReference type="GO" id="GO:0016491">
    <property type="term" value="F:oxidoreductase activity"/>
    <property type="evidence" value="ECO:0007669"/>
    <property type="project" value="UniProtKB-KW"/>
</dbReference>
<gene>
    <name evidence="3" type="ORF">FBY58_1485</name>
</gene>
<evidence type="ECO:0000313" key="4">
    <source>
        <dbReference type="Proteomes" id="UP000316887"/>
    </source>
</evidence>
<protein>
    <submittedName>
        <fullName evidence="3">NADP-dependent 3-hydroxy acid dehydrogenase YdfG</fullName>
    </submittedName>
</protein>
<dbReference type="EMBL" id="VFOF01000001">
    <property type="protein sequence ID" value="TQL17879.1"/>
    <property type="molecule type" value="Genomic_DNA"/>
</dbReference>
<evidence type="ECO:0000256" key="1">
    <source>
        <dbReference type="ARBA" id="ARBA00006484"/>
    </source>
</evidence>
<dbReference type="Proteomes" id="UP000316887">
    <property type="component" value="Unassembled WGS sequence"/>
</dbReference>
<accession>A0A542W304</accession>
<dbReference type="PRINTS" id="PR00081">
    <property type="entry name" value="GDHRDH"/>
</dbReference>
<keyword evidence="2" id="KW-0560">Oxidoreductase</keyword>
<reference evidence="3 4" key="1">
    <citation type="submission" date="2019-06" db="EMBL/GenBank/DDBJ databases">
        <title>Genome sequencing of Zymomonas mobilis strains for genetic engineering and biofuel applications.</title>
        <authorList>
            <person name="Teravest M."/>
        </authorList>
    </citation>
    <scope>NUCLEOTIDE SEQUENCE [LARGE SCALE GENOMIC DNA]</scope>
    <source>
        <strain evidence="3 4">AN0101</strain>
    </source>
</reference>
<organism evidence="3 4">
    <name type="scientific">Zymomonas mobilis</name>
    <dbReference type="NCBI Taxonomy" id="542"/>
    <lineage>
        <taxon>Bacteria</taxon>
        <taxon>Pseudomonadati</taxon>
        <taxon>Pseudomonadota</taxon>
        <taxon>Alphaproteobacteria</taxon>
        <taxon>Sphingomonadales</taxon>
        <taxon>Zymomonadaceae</taxon>
        <taxon>Zymomonas</taxon>
    </lineage>
</organism>
<dbReference type="RefSeq" id="WP_141920334.1">
    <property type="nucleotide sequence ID" value="NZ_VFOF01000001.1"/>
</dbReference>
<comment type="caution">
    <text evidence="3">The sequence shown here is derived from an EMBL/GenBank/DDBJ whole genome shotgun (WGS) entry which is preliminary data.</text>
</comment>